<organism evidence="2 3">
    <name type="scientific">Coemansia brasiliensis</name>
    <dbReference type="NCBI Taxonomy" id="2650707"/>
    <lineage>
        <taxon>Eukaryota</taxon>
        <taxon>Fungi</taxon>
        <taxon>Fungi incertae sedis</taxon>
        <taxon>Zoopagomycota</taxon>
        <taxon>Kickxellomycotina</taxon>
        <taxon>Kickxellomycetes</taxon>
        <taxon>Kickxellales</taxon>
        <taxon>Kickxellaceae</taxon>
        <taxon>Coemansia</taxon>
    </lineage>
</organism>
<keyword evidence="3" id="KW-1185">Reference proteome</keyword>
<dbReference type="Proteomes" id="UP001139887">
    <property type="component" value="Unassembled WGS sequence"/>
</dbReference>
<gene>
    <name evidence="2" type="ORF">IWW36_005694</name>
</gene>
<comment type="caution">
    <text evidence="2">The sequence shown here is derived from an EMBL/GenBank/DDBJ whole genome shotgun (WGS) entry which is preliminary data.</text>
</comment>
<dbReference type="OrthoDB" id="410307at2759"/>
<reference evidence="2" key="1">
    <citation type="submission" date="2022-07" db="EMBL/GenBank/DDBJ databases">
        <title>Phylogenomic reconstructions and comparative analyses of Kickxellomycotina fungi.</title>
        <authorList>
            <person name="Reynolds N.K."/>
            <person name="Stajich J.E."/>
            <person name="Barry K."/>
            <person name="Grigoriev I.V."/>
            <person name="Crous P."/>
            <person name="Smith M.E."/>
        </authorList>
    </citation>
    <scope>NUCLEOTIDE SEQUENCE</scope>
    <source>
        <strain evidence="2">NRRL 1566</strain>
    </source>
</reference>
<sequence>EESSSGYVSYANKLVRVGSGAASIRPQYRPRAPAPPLKLKPLGRPRQVVIDGEIYKGNGNKLVRISSTSALSASAKPGSPVPPKQRIVDIDGEKYVRTKRGSLIRIGAVQALNHRRQRLPVRKRLCTKFLFGKCEQTADTYWVEKGKCLKKKCRLPHPAKRSSQQLPTKEEEEHFLKQYIQRPVFDKADKDELGTGLDDVGDDSDGASSTGEALEDLSEDEAEELLKWYDDNYIEAETAKN</sequence>
<accession>A0A9W8I0W3</accession>
<dbReference type="AlphaFoldDB" id="A0A9W8I0W3"/>
<evidence type="ECO:0000313" key="3">
    <source>
        <dbReference type="Proteomes" id="UP001139887"/>
    </source>
</evidence>
<name>A0A9W8I0W3_9FUNG</name>
<dbReference type="EMBL" id="JANBUW010001547">
    <property type="protein sequence ID" value="KAJ2843032.1"/>
    <property type="molecule type" value="Genomic_DNA"/>
</dbReference>
<proteinExistence type="predicted"/>
<feature type="non-terminal residue" evidence="2">
    <location>
        <position position="1"/>
    </location>
</feature>
<evidence type="ECO:0000313" key="2">
    <source>
        <dbReference type="EMBL" id="KAJ2843032.1"/>
    </source>
</evidence>
<feature type="region of interest" description="Disordered" evidence="1">
    <location>
        <begin position="186"/>
        <end position="220"/>
    </location>
</feature>
<evidence type="ECO:0000256" key="1">
    <source>
        <dbReference type="SAM" id="MobiDB-lite"/>
    </source>
</evidence>
<protein>
    <submittedName>
        <fullName evidence="2">Uncharacterized protein</fullName>
    </submittedName>
</protein>